<evidence type="ECO:0000259" key="1">
    <source>
        <dbReference type="PROSITE" id="PS50887"/>
    </source>
</evidence>
<dbReference type="InterPro" id="IPR043128">
    <property type="entry name" value="Rev_trsase/Diguanyl_cyclase"/>
</dbReference>
<name>A0A0U9HCR7_9FIRM</name>
<dbReference type="AlphaFoldDB" id="A0A0U9HCR7"/>
<dbReference type="Pfam" id="PF00990">
    <property type="entry name" value="GGDEF"/>
    <property type="match status" value="1"/>
</dbReference>
<keyword evidence="3" id="KW-1185">Reference proteome</keyword>
<protein>
    <submittedName>
        <fullName evidence="2">Diguanylate cyclase (GGDEF) domain-containing protein</fullName>
    </submittedName>
</protein>
<dbReference type="STRING" id="224999.GCA_001485475_00260"/>
<reference evidence="2" key="1">
    <citation type="journal article" date="2016" name="Genome Announc.">
        <title>Draft Genome Sequence of the Syntrophic Lactate-Degrading Bacterium Tepidanaerobacter syntrophicus JLT.</title>
        <authorList>
            <person name="Matsuura N."/>
            <person name="Ohashi A."/>
            <person name="Tourlousse D.M."/>
            <person name="Sekiguchi Y."/>
        </authorList>
    </citation>
    <scope>NUCLEOTIDE SEQUENCE [LARGE SCALE GENOMIC DNA]</scope>
    <source>
        <strain evidence="2">JL</strain>
    </source>
</reference>
<gene>
    <name evidence="2" type="ORF">TSYNT_5104</name>
</gene>
<dbReference type="Gene3D" id="3.30.70.270">
    <property type="match status" value="1"/>
</dbReference>
<dbReference type="InterPro" id="IPR050469">
    <property type="entry name" value="Diguanylate_Cyclase"/>
</dbReference>
<dbReference type="PANTHER" id="PTHR45138:SF9">
    <property type="entry name" value="DIGUANYLATE CYCLASE DGCM-RELATED"/>
    <property type="match status" value="1"/>
</dbReference>
<dbReference type="RefSeq" id="WP_202859704.1">
    <property type="nucleotide sequence ID" value="NZ_DF976999.1"/>
</dbReference>
<dbReference type="FunFam" id="3.30.70.270:FF:000001">
    <property type="entry name" value="Diguanylate cyclase domain protein"/>
    <property type="match status" value="1"/>
</dbReference>
<dbReference type="NCBIfam" id="TIGR00254">
    <property type="entry name" value="GGDEF"/>
    <property type="match status" value="1"/>
</dbReference>
<sequence>MEDRIDFFNKMYDIVRLVDPLKKRVVEYKGSLEATHDEICYSYWKRDEICDNCISIRAYLDKKCYQKLEQLPNTIMMVTAFSIENLETPLVLELLKNVTETMMVGTGNYLEGQLLHDLITKLNGLAVKDELTDIYNRRYINERLPADIVRAVIENSPLSIIFLDIDNFKDINDTYGHEFGDKAITEVTGAIMKCIRAGNDWASRYGGDEFLVCLNRTSEVEAYKIAERIRHGISELTISPQNKIKLTASLGVYTMNGPKLTAAELISCADKRMFEAKQQGGNCTKWTD</sequence>
<proteinExistence type="predicted"/>
<accession>A0A0U9HCR7</accession>
<dbReference type="Proteomes" id="UP000062160">
    <property type="component" value="Unassembled WGS sequence"/>
</dbReference>
<dbReference type="CDD" id="cd01949">
    <property type="entry name" value="GGDEF"/>
    <property type="match status" value="1"/>
</dbReference>
<dbReference type="EMBL" id="DF976999">
    <property type="protein sequence ID" value="GAQ24278.1"/>
    <property type="molecule type" value="Genomic_DNA"/>
</dbReference>
<dbReference type="PROSITE" id="PS50887">
    <property type="entry name" value="GGDEF"/>
    <property type="match status" value="1"/>
</dbReference>
<evidence type="ECO:0000313" key="3">
    <source>
        <dbReference type="Proteomes" id="UP000062160"/>
    </source>
</evidence>
<evidence type="ECO:0000313" key="2">
    <source>
        <dbReference type="EMBL" id="GAQ24278.1"/>
    </source>
</evidence>
<dbReference type="GO" id="GO:0052621">
    <property type="term" value="F:diguanylate cyclase activity"/>
    <property type="evidence" value="ECO:0007669"/>
    <property type="project" value="TreeGrafter"/>
</dbReference>
<dbReference type="SMART" id="SM00267">
    <property type="entry name" value="GGDEF"/>
    <property type="match status" value="1"/>
</dbReference>
<feature type="domain" description="GGDEF" evidence="1">
    <location>
        <begin position="156"/>
        <end position="288"/>
    </location>
</feature>
<organism evidence="2">
    <name type="scientific">Tepidanaerobacter syntrophicus</name>
    <dbReference type="NCBI Taxonomy" id="224999"/>
    <lineage>
        <taxon>Bacteria</taxon>
        <taxon>Bacillati</taxon>
        <taxon>Bacillota</taxon>
        <taxon>Clostridia</taxon>
        <taxon>Thermosediminibacterales</taxon>
        <taxon>Tepidanaerobacteraceae</taxon>
        <taxon>Tepidanaerobacter</taxon>
    </lineage>
</organism>
<dbReference type="PANTHER" id="PTHR45138">
    <property type="entry name" value="REGULATORY COMPONENTS OF SENSORY TRANSDUCTION SYSTEM"/>
    <property type="match status" value="1"/>
</dbReference>
<dbReference type="InterPro" id="IPR029787">
    <property type="entry name" value="Nucleotide_cyclase"/>
</dbReference>
<dbReference type="SUPFAM" id="SSF55073">
    <property type="entry name" value="Nucleotide cyclase"/>
    <property type="match status" value="1"/>
</dbReference>
<dbReference type="InterPro" id="IPR000160">
    <property type="entry name" value="GGDEF_dom"/>
</dbReference>